<dbReference type="InterPro" id="IPR007157">
    <property type="entry name" value="PspA_VIPP1"/>
</dbReference>
<sequence>MSVMKRLSMIFKSKANKALDKMEDPRETLDYSYQRQLELLQKVRRGVADVATSRKRVELQINQIQQQAKKLEDQGRKALSVGREDLAREALSRRSSLQTQIADLQVQHNNLQGEEEKLTLASQRLQTKVDSFRHKKETIKATYTAAEAQTRINEAFSGISEEMGDVGLAIQRAEDKTAQMQARAGAIDELLASGALDDFSGQRGDDIQAELDRMGGGSDVELELARMKAELGQGPAPRDAIEAGHPGQQQAPPQQQPQSHPTQQYRQPGEGL</sequence>
<dbReference type="PANTHER" id="PTHR31088">
    <property type="entry name" value="MEMBRANE-ASSOCIATED PROTEIN VIPP1, CHLOROPLASTIC"/>
    <property type="match status" value="1"/>
</dbReference>
<evidence type="ECO:0000256" key="2">
    <source>
        <dbReference type="SAM" id="Coils"/>
    </source>
</evidence>
<comment type="similarity">
    <text evidence="1">Belongs to the PspA/Vipp/IM30 family.</text>
</comment>
<name>A0ABW2P1S5_9ACTN</name>
<feature type="region of interest" description="Disordered" evidence="3">
    <location>
        <begin position="228"/>
        <end position="272"/>
    </location>
</feature>
<organism evidence="4 5">
    <name type="scientific">Sphaerisporangium rhizosphaerae</name>
    <dbReference type="NCBI Taxonomy" id="2269375"/>
    <lineage>
        <taxon>Bacteria</taxon>
        <taxon>Bacillati</taxon>
        <taxon>Actinomycetota</taxon>
        <taxon>Actinomycetes</taxon>
        <taxon>Streptosporangiales</taxon>
        <taxon>Streptosporangiaceae</taxon>
        <taxon>Sphaerisporangium</taxon>
    </lineage>
</organism>
<dbReference type="Pfam" id="PF04012">
    <property type="entry name" value="PspA_IM30"/>
    <property type="match status" value="1"/>
</dbReference>
<evidence type="ECO:0000256" key="3">
    <source>
        <dbReference type="SAM" id="MobiDB-lite"/>
    </source>
</evidence>
<accession>A0ABW2P1S5</accession>
<evidence type="ECO:0000313" key="4">
    <source>
        <dbReference type="EMBL" id="MFC7382878.1"/>
    </source>
</evidence>
<keyword evidence="2" id="KW-0175">Coiled coil</keyword>
<comment type="caution">
    <text evidence="4">The sequence shown here is derived from an EMBL/GenBank/DDBJ whole genome shotgun (WGS) entry which is preliminary data.</text>
</comment>
<evidence type="ECO:0000256" key="1">
    <source>
        <dbReference type="ARBA" id="ARBA00043985"/>
    </source>
</evidence>
<dbReference type="Proteomes" id="UP001596496">
    <property type="component" value="Unassembled WGS sequence"/>
</dbReference>
<gene>
    <name evidence="4" type="ORF">ACFQSB_11730</name>
</gene>
<proteinExistence type="inferred from homology"/>
<evidence type="ECO:0000313" key="5">
    <source>
        <dbReference type="Proteomes" id="UP001596496"/>
    </source>
</evidence>
<feature type="compositionally biased region" description="Low complexity" evidence="3">
    <location>
        <begin position="246"/>
        <end position="272"/>
    </location>
</feature>
<dbReference type="PANTHER" id="PTHR31088:SF6">
    <property type="entry name" value="PHAGE SHOCK PROTEIN A"/>
    <property type="match status" value="1"/>
</dbReference>
<dbReference type="EMBL" id="JBHTCG010000006">
    <property type="protein sequence ID" value="MFC7382878.1"/>
    <property type="molecule type" value="Genomic_DNA"/>
</dbReference>
<keyword evidence="5" id="KW-1185">Reference proteome</keyword>
<protein>
    <submittedName>
        <fullName evidence="4">PspA/IM30 family protein</fullName>
    </submittedName>
</protein>
<dbReference type="RefSeq" id="WP_380826234.1">
    <property type="nucleotide sequence ID" value="NZ_JBHTCG010000006.1"/>
</dbReference>
<feature type="coiled-coil region" evidence="2">
    <location>
        <begin position="54"/>
        <end position="121"/>
    </location>
</feature>
<reference evidence="5" key="1">
    <citation type="journal article" date="2019" name="Int. J. Syst. Evol. Microbiol.">
        <title>The Global Catalogue of Microorganisms (GCM) 10K type strain sequencing project: providing services to taxonomists for standard genome sequencing and annotation.</title>
        <authorList>
            <consortium name="The Broad Institute Genomics Platform"/>
            <consortium name="The Broad Institute Genome Sequencing Center for Infectious Disease"/>
            <person name="Wu L."/>
            <person name="Ma J."/>
        </authorList>
    </citation>
    <scope>NUCLEOTIDE SEQUENCE [LARGE SCALE GENOMIC DNA]</scope>
    <source>
        <strain evidence="5">CECT 7649</strain>
    </source>
</reference>